<evidence type="ECO:0000313" key="2">
    <source>
        <dbReference type="EMBL" id="AVO46188.1"/>
    </source>
</evidence>
<dbReference type="Proteomes" id="UP000237889">
    <property type="component" value="Chromosome"/>
</dbReference>
<feature type="domain" description="Amine oxidase" evidence="1">
    <location>
        <begin position="18"/>
        <end position="294"/>
    </location>
</feature>
<reference evidence="2 3" key="1">
    <citation type="submission" date="2018-03" db="EMBL/GenBank/DDBJ databases">
        <title>Genome sequencing of Phreatobacter sp.</title>
        <authorList>
            <person name="Kim S.-J."/>
            <person name="Heo J."/>
            <person name="Kwon S.-W."/>
        </authorList>
    </citation>
    <scope>NUCLEOTIDE SEQUENCE [LARGE SCALE GENOMIC DNA]</scope>
    <source>
        <strain evidence="2 3">S-12</strain>
    </source>
</reference>
<accession>A0A2S0NDF4</accession>
<sequence length="450" mass="49663">MQAGGGRRQRIAVVGSGISGLSAAWLLSRAHDVTLYERDGRLGGHANTVTVPGARGQDVAVDTGFIVFNEATYPNFCALLDHLGVPSLATEMSFAVSLDGGRLEYAGTGLAGLFAQRRNIVSPRFWSMLQDLLRFYRSATRDAAELENDPISLGDYLKAGRYGRAFRDDHLLPMAGAIWSAPCAEILSYPASAFIRFHDNHGLLKLSGRPAWRTVTGGSRAYVGRLMEAFSGEVCPDMPVARIRRFADGVILDGDDGWSRRFDQVVVATHAKEALAMLADPSPEERALLGAFRYSRNVAVLHTDEALMPRRRAAWSSWNHIGDRRVPDEPCAVTYWMNRLQHLPMDRQFFVTLNPPRPPREETVLRTETYEHPLFDSAAIAAQSRLWSLQGQRHTWYCGAHFGAGFHEDGLQAGLAVAEDLGGLRRPWSVADDSGRIVRLPQALPLTEVA</sequence>
<dbReference type="KEGG" id="phr:C6569_14575"/>
<dbReference type="Pfam" id="PF01593">
    <property type="entry name" value="Amino_oxidase"/>
    <property type="match status" value="1"/>
</dbReference>
<gene>
    <name evidence="2" type="ORF">C6569_14575</name>
</gene>
<protein>
    <submittedName>
        <fullName evidence="2">NAD/FAD-binding protein</fullName>
    </submittedName>
</protein>
<dbReference type="Gene3D" id="1.10.405.20">
    <property type="match status" value="1"/>
</dbReference>
<dbReference type="RefSeq" id="WP_106749529.1">
    <property type="nucleotide sequence ID" value="NZ_CP027668.1"/>
</dbReference>
<dbReference type="InterPro" id="IPR050464">
    <property type="entry name" value="Zeta_carotene_desat/Oxidored"/>
</dbReference>
<dbReference type="PANTHER" id="PTHR42923">
    <property type="entry name" value="PROTOPORPHYRINOGEN OXIDASE"/>
    <property type="match status" value="1"/>
</dbReference>
<dbReference type="AlphaFoldDB" id="A0A2S0NDF4"/>
<dbReference type="PANTHER" id="PTHR42923:SF17">
    <property type="entry name" value="AMINE OXIDASE DOMAIN-CONTAINING PROTEIN"/>
    <property type="match status" value="1"/>
</dbReference>
<dbReference type="OrthoDB" id="20837at2"/>
<dbReference type="GO" id="GO:0016491">
    <property type="term" value="F:oxidoreductase activity"/>
    <property type="evidence" value="ECO:0007669"/>
    <property type="project" value="InterPro"/>
</dbReference>
<dbReference type="Gene3D" id="3.50.50.60">
    <property type="entry name" value="FAD/NAD(P)-binding domain"/>
    <property type="match status" value="1"/>
</dbReference>
<dbReference type="InterPro" id="IPR036188">
    <property type="entry name" value="FAD/NAD-bd_sf"/>
</dbReference>
<evidence type="ECO:0000313" key="3">
    <source>
        <dbReference type="Proteomes" id="UP000237889"/>
    </source>
</evidence>
<dbReference type="InterPro" id="IPR002937">
    <property type="entry name" value="Amino_oxidase"/>
</dbReference>
<proteinExistence type="predicted"/>
<dbReference type="Gene3D" id="3.30.70.1990">
    <property type="match status" value="1"/>
</dbReference>
<dbReference type="EMBL" id="CP027668">
    <property type="protein sequence ID" value="AVO46188.1"/>
    <property type="molecule type" value="Genomic_DNA"/>
</dbReference>
<keyword evidence="3" id="KW-1185">Reference proteome</keyword>
<evidence type="ECO:0000259" key="1">
    <source>
        <dbReference type="Pfam" id="PF01593"/>
    </source>
</evidence>
<name>A0A2S0NDF4_9HYPH</name>
<organism evidence="2 3">
    <name type="scientific">Phreatobacter cathodiphilus</name>
    <dbReference type="NCBI Taxonomy" id="1868589"/>
    <lineage>
        <taxon>Bacteria</taxon>
        <taxon>Pseudomonadati</taxon>
        <taxon>Pseudomonadota</taxon>
        <taxon>Alphaproteobacteria</taxon>
        <taxon>Hyphomicrobiales</taxon>
        <taxon>Phreatobacteraceae</taxon>
        <taxon>Phreatobacter</taxon>
    </lineage>
</organism>
<dbReference type="FunFam" id="1.10.405.20:FF:000001">
    <property type="entry name" value="Amine oxidase"/>
    <property type="match status" value="1"/>
</dbReference>
<dbReference type="SUPFAM" id="SSF51905">
    <property type="entry name" value="FAD/NAD(P)-binding domain"/>
    <property type="match status" value="1"/>
</dbReference>